<evidence type="ECO:0000313" key="5">
    <source>
        <dbReference type="Proteomes" id="UP000001343"/>
    </source>
</evidence>
<dbReference type="Gene3D" id="1.25.40.10">
    <property type="entry name" value="Tetratricopeptide repeat domain"/>
    <property type="match status" value="2"/>
</dbReference>
<dbReference type="SUPFAM" id="SSF48452">
    <property type="entry name" value="TPR-like"/>
    <property type="match status" value="1"/>
</dbReference>
<protein>
    <submittedName>
        <fullName evidence="4">Tetratricopeptide repeat protein</fullName>
    </submittedName>
</protein>
<sequence>MNQRKLIILFVVIFGISTNYFGDTLPTMEEQSKAFQFNQQGITLLSKGDFIQARSFFEKASKLHPQYPEYANNIGVTYLNEGKLDQAIIYFTQSIEKNPSYARAFYNLGVVHQKQQNNEKALQNYLKTVNIDNSITEAYFNLGIIYTRMGNKKQAIESYQKFIDTAPAEYDKPKKDAKYKIEELKKE</sequence>
<evidence type="ECO:0000256" key="1">
    <source>
        <dbReference type="ARBA" id="ARBA00022737"/>
    </source>
</evidence>
<dbReference type="Pfam" id="PF00515">
    <property type="entry name" value="TPR_1"/>
    <property type="match status" value="1"/>
</dbReference>
<dbReference type="SMART" id="SM00028">
    <property type="entry name" value="TPR"/>
    <property type="match status" value="4"/>
</dbReference>
<gene>
    <name evidence="4" type="ORF">LEP1GSC125_3449</name>
</gene>
<feature type="repeat" description="TPR" evidence="3">
    <location>
        <begin position="34"/>
        <end position="67"/>
    </location>
</feature>
<evidence type="ECO:0000313" key="4">
    <source>
        <dbReference type="EMBL" id="EKS01935.1"/>
    </source>
</evidence>
<dbReference type="EMBL" id="AKWM02000005">
    <property type="protein sequence ID" value="EKS01935.1"/>
    <property type="molecule type" value="Genomic_DNA"/>
</dbReference>
<dbReference type="Proteomes" id="UP000001343">
    <property type="component" value="Unassembled WGS sequence"/>
</dbReference>
<dbReference type="Pfam" id="PF13424">
    <property type="entry name" value="TPR_12"/>
    <property type="match status" value="1"/>
</dbReference>
<dbReference type="AlphaFoldDB" id="A0AA87MT12"/>
<dbReference type="PROSITE" id="PS50293">
    <property type="entry name" value="TPR_REGION"/>
    <property type="match status" value="1"/>
</dbReference>
<evidence type="ECO:0000256" key="2">
    <source>
        <dbReference type="ARBA" id="ARBA00022803"/>
    </source>
</evidence>
<comment type="caution">
    <text evidence="4">The sequence shown here is derived from an EMBL/GenBank/DDBJ whole genome shotgun (WGS) entry which is preliminary data.</text>
</comment>
<name>A0AA87MT12_9LEPT</name>
<dbReference type="InterPro" id="IPR019734">
    <property type="entry name" value="TPR_rpt"/>
</dbReference>
<organism evidence="4 5">
    <name type="scientific">Leptospira mayottensis 200901122</name>
    <dbReference type="NCBI Taxonomy" id="1193010"/>
    <lineage>
        <taxon>Bacteria</taxon>
        <taxon>Pseudomonadati</taxon>
        <taxon>Spirochaetota</taxon>
        <taxon>Spirochaetia</taxon>
        <taxon>Leptospirales</taxon>
        <taxon>Leptospiraceae</taxon>
        <taxon>Leptospira</taxon>
    </lineage>
</organism>
<feature type="repeat" description="TPR" evidence="3">
    <location>
        <begin position="102"/>
        <end position="135"/>
    </location>
</feature>
<keyword evidence="1" id="KW-0677">Repeat</keyword>
<keyword evidence="2 3" id="KW-0802">TPR repeat</keyword>
<dbReference type="RefSeq" id="WP_002746152.1">
    <property type="nucleotide sequence ID" value="NZ_AKWM02000005.1"/>
</dbReference>
<reference evidence="4 5" key="1">
    <citation type="journal article" date="2014" name="Int. J. Syst. Evol. Microbiol.">
        <title>Leptospira mayottensis sp. nov., a pathogenic species of the genus Leptospira isolated from humans.</title>
        <authorList>
            <person name="Bourhy P."/>
            <person name="Collet L."/>
            <person name="Brisse S."/>
            <person name="Picardeau M."/>
        </authorList>
    </citation>
    <scope>NUCLEOTIDE SEQUENCE [LARGE SCALE GENOMIC DNA]</scope>
    <source>
        <strain evidence="4 5">200901122</strain>
    </source>
</reference>
<dbReference type="PANTHER" id="PTHR44858">
    <property type="entry name" value="TETRATRICOPEPTIDE REPEAT PROTEIN 6"/>
    <property type="match status" value="1"/>
</dbReference>
<dbReference type="PANTHER" id="PTHR44858:SF1">
    <property type="entry name" value="UDP-N-ACETYLGLUCOSAMINE--PEPTIDE N-ACETYLGLUCOSAMINYLTRANSFERASE SPINDLY-RELATED"/>
    <property type="match status" value="1"/>
</dbReference>
<evidence type="ECO:0000256" key="3">
    <source>
        <dbReference type="PROSITE-ProRule" id="PRU00339"/>
    </source>
</evidence>
<dbReference type="InterPro" id="IPR050498">
    <property type="entry name" value="Ycf3"/>
</dbReference>
<proteinExistence type="predicted"/>
<feature type="repeat" description="TPR" evidence="3">
    <location>
        <begin position="136"/>
        <end position="169"/>
    </location>
</feature>
<dbReference type="InterPro" id="IPR011990">
    <property type="entry name" value="TPR-like_helical_dom_sf"/>
</dbReference>
<accession>A0AA87MT12</accession>
<feature type="repeat" description="TPR" evidence="3">
    <location>
        <begin position="68"/>
        <end position="101"/>
    </location>
</feature>
<dbReference type="PROSITE" id="PS50005">
    <property type="entry name" value="TPR"/>
    <property type="match status" value="4"/>
</dbReference>